<evidence type="ECO:0000313" key="2">
    <source>
        <dbReference type="Proteomes" id="UP000821865"/>
    </source>
</evidence>
<organism evidence="1 2">
    <name type="scientific">Dermacentor silvarum</name>
    <name type="common">Tick</name>
    <dbReference type="NCBI Taxonomy" id="543639"/>
    <lineage>
        <taxon>Eukaryota</taxon>
        <taxon>Metazoa</taxon>
        <taxon>Ecdysozoa</taxon>
        <taxon>Arthropoda</taxon>
        <taxon>Chelicerata</taxon>
        <taxon>Arachnida</taxon>
        <taxon>Acari</taxon>
        <taxon>Parasitiformes</taxon>
        <taxon>Ixodida</taxon>
        <taxon>Ixodoidea</taxon>
        <taxon>Ixodidae</taxon>
        <taxon>Rhipicephalinae</taxon>
        <taxon>Dermacentor</taxon>
    </lineage>
</organism>
<keyword evidence="2" id="KW-1185">Reference proteome</keyword>
<gene>
    <name evidence="1" type="ORF">HPB49_004008</name>
</gene>
<evidence type="ECO:0000313" key="1">
    <source>
        <dbReference type="EMBL" id="KAH7953045.1"/>
    </source>
</evidence>
<proteinExistence type="predicted"/>
<name>A0ACB8CUW6_DERSI</name>
<reference evidence="1" key="1">
    <citation type="submission" date="2020-05" db="EMBL/GenBank/DDBJ databases">
        <title>Large-scale comparative analyses of tick genomes elucidate their genetic diversity and vector capacities.</title>
        <authorList>
            <person name="Jia N."/>
            <person name="Wang J."/>
            <person name="Shi W."/>
            <person name="Du L."/>
            <person name="Sun Y."/>
            <person name="Zhan W."/>
            <person name="Jiang J."/>
            <person name="Wang Q."/>
            <person name="Zhang B."/>
            <person name="Ji P."/>
            <person name="Sakyi L.B."/>
            <person name="Cui X."/>
            <person name="Yuan T."/>
            <person name="Jiang B."/>
            <person name="Yang W."/>
            <person name="Lam T.T.-Y."/>
            <person name="Chang Q."/>
            <person name="Ding S."/>
            <person name="Wang X."/>
            <person name="Zhu J."/>
            <person name="Ruan X."/>
            <person name="Zhao L."/>
            <person name="Wei J."/>
            <person name="Que T."/>
            <person name="Du C."/>
            <person name="Cheng J."/>
            <person name="Dai P."/>
            <person name="Han X."/>
            <person name="Huang E."/>
            <person name="Gao Y."/>
            <person name="Liu J."/>
            <person name="Shao H."/>
            <person name="Ye R."/>
            <person name="Li L."/>
            <person name="Wei W."/>
            <person name="Wang X."/>
            <person name="Wang C."/>
            <person name="Yang T."/>
            <person name="Huo Q."/>
            <person name="Li W."/>
            <person name="Guo W."/>
            <person name="Chen H."/>
            <person name="Zhou L."/>
            <person name="Ni X."/>
            <person name="Tian J."/>
            <person name="Zhou Y."/>
            <person name="Sheng Y."/>
            <person name="Liu T."/>
            <person name="Pan Y."/>
            <person name="Xia L."/>
            <person name="Li J."/>
            <person name="Zhao F."/>
            <person name="Cao W."/>
        </authorList>
    </citation>
    <scope>NUCLEOTIDE SEQUENCE</scope>
    <source>
        <strain evidence="1">Dsil-2018</strain>
    </source>
</reference>
<protein>
    <submittedName>
        <fullName evidence="1">Uncharacterized protein</fullName>
    </submittedName>
</protein>
<dbReference type="Proteomes" id="UP000821865">
    <property type="component" value="Chromosome 4"/>
</dbReference>
<accession>A0ACB8CUW6</accession>
<sequence length="151" mass="16942">MAEVAQVQSLQTASFSSVRHFITAFPALLPEQSRESKEKAIDELEVQFASLQAYNIPADILNEPRCDMQWASLGALRSVDGSLRFHRISMVMLGILSIPHSNAEYERIFSTVNKTRTEIRSSISEKTLESLLMVKGHQSGTCFEQSYTKNS</sequence>
<dbReference type="EMBL" id="CM023473">
    <property type="protein sequence ID" value="KAH7953045.1"/>
    <property type="molecule type" value="Genomic_DNA"/>
</dbReference>
<comment type="caution">
    <text evidence="1">The sequence shown here is derived from an EMBL/GenBank/DDBJ whole genome shotgun (WGS) entry which is preliminary data.</text>
</comment>